<organism evidence="9 10">
    <name type="scientific">Ramularia collo-cygni</name>
    <dbReference type="NCBI Taxonomy" id="112498"/>
    <lineage>
        <taxon>Eukaryota</taxon>
        <taxon>Fungi</taxon>
        <taxon>Dikarya</taxon>
        <taxon>Ascomycota</taxon>
        <taxon>Pezizomycotina</taxon>
        <taxon>Dothideomycetes</taxon>
        <taxon>Dothideomycetidae</taxon>
        <taxon>Mycosphaerellales</taxon>
        <taxon>Mycosphaerellaceae</taxon>
        <taxon>Ramularia</taxon>
    </lineage>
</organism>
<evidence type="ECO:0000256" key="1">
    <source>
        <dbReference type="ARBA" id="ARBA00022723"/>
    </source>
</evidence>
<dbReference type="Gene3D" id="4.10.240.10">
    <property type="entry name" value="Zn(2)-C6 fungal-type DNA-binding domain"/>
    <property type="match status" value="1"/>
</dbReference>
<dbReference type="GO" id="GO:0000978">
    <property type="term" value="F:RNA polymerase II cis-regulatory region sequence-specific DNA binding"/>
    <property type="evidence" value="ECO:0007669"/>
    <property type="project" value="TreeGrafter"/>
</dbReference>
<dbReference type="SMART" id="SM00066">
    <property type="entry name" value="GAL4"/>
    <property type="match status" value="1"/>
</dbReference>
<dbReference type="GO" id="GO:0005634">
    <property type="term" value="C:nucleus"/>
    <property type="evidence" value="ECO:0007669"/>
    <property type="project" value="TreeGrafter"/>
</dbReference>
<dbReference type="Proteomes" id="UP000225277">
    <property type="component" value="Unassembled WGS sequence"/>
</dbReference>
<dbReference type="SUPFAM" id="SSF57701">
    <property type="entry name" value="Zn2/Cys6 DNA-binding domain"/>
    <property type="match status" value="1"/>
</dbReference>
<keyword evidence="6" id="KW-0539">Nucleus</keyword>
<dbReference type="PANTHER" id="PTHR31944:SF131">
    <property type="entry name" value="HEME-RESPONSIVE ZINC FINGER TRANSCRIPTION FACTOR HAP1"/>
    <property type="match status" value="1"/>
</dbReference>
<feature type="compositionally biased region" description="Polar residues" evidence="7">
    <location>
        <begin position="103"/>
        <end position="113"/>
    </location>
</feature>
<evidence type="ECO:0000256" key="2">
    <source>
        <dbReference type="ARBA" id="ARBA00022833"/>
    </source>
</evidence>
<evidence type="ECO:0000313" key="9">
    <source>
        <dbReference type="EMBL" id="CZT21686.1"/>
    </source>
</evidence>
<dbReference type="PANTHER" id="PTHR31944">
    <property type="entry name" value="HEME-RESPONSIVE ZINC FINGER TRANSCRIPTION FACTOR HAP1"/>
    <property type="match status" value="1"/>
</dbReference>
<dbReference type="RefSeq" id="XP_023628575.1">
    <property type="nucleotide sequence ID" value="XM_023772807.1"/>
</dbReference>
<keyword evidence="10" id="KW-1185">Reference proteome</keyword>
<dbReference type="GeneID" id="35602666"/>
<dbReference type="Pfam" id="PF04082">
    <property type="entry name" value="Fungal_trans"/>
    <property type="match status" value="1"/>
</dbReference>
<feature type="domain" description="Zn(2)-C6 fungal-type" evidence="8">
    <location>
        <begin position="20"/>
        <end position="50"/>
    </location>
</feature>
<dbReference type="InterPro" id="IPR001138">
    <property type="entry name" value="Zn2Cys6_DnaBD"/>
</dbReference>
<reference evidence="9 10" key="1">
    <citation type="submission" date="2016-03" db="EMBL/GenBank/DDBJ databases">
        <authorList>
            <person name="Ploux O."/>
        </authorList>
    </citation>
    <scope>NUCLEOTIDE SEQUENCE [LARGE SCALE GENOMIC DNA]</scope>
    <source>
        <strain evidence="9 10">URUG2</strain>
    </source>
</reference>
<dbReference type="PROSITE" id="PS50048">
    <property type="entry name" value="ZN2_CY6_FUNGAL_2"/>
    <property type="match status" value="1"/>
</dbReference>
<keyword evidence="2" id="KW-0862">Zinc</keyword>
<dbReference type="Pfam" id="PF00172">
    <property type="entry name" value="Zn_clus"/>
    <property type="match status" value="1"/>
</dbReference>
<gene>
    <name evidence="9" type="ORF">RCC_07551</name>
</gene>
<dbReference type="CDD" id="cd00067">
    <property type="entry name" value="GAL4"/>
    <property type="match status" value="1"/>
</dbReference>
<dbReference type="InterPro" id="IPR051430">
    <property type="entry name" value="Fungal_TF_Env_Response"/>
</dbReference>
<dbReference type="GO" id="GO:0001228">
    <property type="term" value="F:DNA-binding transcription activator activity, RNA polymerase II-specific"/>
    <property type="evidence" value="ECO:0007669"/>
    <property type="project" value="TreeGrafter"/>
</dbReference>
<evidence type="ECO:0000259" key="8">
    <source>
        <dbReference type="PROSITE" id="PS50048"/>
    </source>
</evidence>
<dbReference type="AlphaFoldDB" id="A0A2D3VD33"/>
<dbReference type="OrthoDB" id="4236860at2759"/>
<protein>
    <recommendedName>
        <fullName evidence="8">Zn(2)-C6 fungal-type domain-containing protein</fullName>
    </recommendedName>
</protein>
<evidence type="ECO:0000313" key="10">
    <source>
        <dbReference type="Proteomes" id="UP000225277"/>
    </source>
</evidence>
<dbReference type="InterPro" id="IPR036864">
    <property type="entry name" value="Zn2-C6_fun-type_DNA-bd_sf"/>
</dbReference>
<accession>A0A2D3VD33</accession>
<name>A0A2D3VD33_9PEZI</name>
<dbReference type="PROSITE" id="PS00463">
    <property type="entry name" value="ZN2_CY6_FUNGAL_1"/>
    <property type="match status" value="1"/>
</dbReference>
<keyword evidence="1" id="KW-0479">Metal-binding</keyword>
<evidence type="ECO:0000256" key="7">
    <source>
        <dbReference type="SAM" id="MobiDB-lite"/>
    </source>
</evidence>
<evidence type="ECO:0000256" key="4">
    <source>
        <dbReference type="ARBA" id="ARBA00023125"/>
    </source>
</evidence>
<dbReference type="EMBL" id="FJUY01000012">
    <property type="protein sequence ID" value="CZT21686.1"/>
    <property type="molecule type" value="Genomic_DNA"/>
</dbReference>
<keyword evidence="3" id="KW-0805">Transcription regulation</keyword>
<dbReference type="InterPro" id="IPR007219">
    <property type="entry name" value="XnlR_reg_dom"/>
</dbReference>
<keyword evidence="4" id="KW-0238">DNA-binding</keyword>
<dbReference type="GO" id="GO:0008270">
    <property type="term" value="F:zinc ion binding"/>
    <property type="evidence" value="ECO:0007669"/>
    <property type="project" value="InterPro"/>
</dbReference>
<feature type="region of interest" description="Disordered" evidence="7">
    <location>
        <begin position="94"/>
        <end position="113"/>
    </location>
</feature>
<proteinExistence type="predicted"/>
<evidence type="ECO:0000256" key="5">
    <source>
        <dbReference type="ARBA" id="ARBA00023163"/>
    </source>
</evidence>
<evidence type="ECO:0000256" key="6">
    <source>
        <dbReference type="ARBA" id="ARBA00023242"/>
    </source>
</evidence>
<dbReference type="CDD" id="cd12148">
    <property type="entry name" value="fungal_TF_MHR"/>
    <property type="match status" value="1"/>
</dbReference>
<keyword evidence="5" id="KW-0804">Transcription</keyword>
<evidence type="ECO:0000256" key="3">
    <source>
        <dbReference type="ARBA" id="ARBA00023015"/>
    </source>
</evidence>
<sequence>MNMTTKSPSSSSRRRRPTFACEPCRRKKIKCDRNTPCNQCSRTKSEYCVYLPNEDNGFRQPCHGIMKRSHISRNRQSSKGHGVTHGALRVNASQRPTFEKSHSPVSGASTPTQHTLDEEWQDDHMDAASEHLSLRGVFVDSQFFGPSHWMSSIVHFHKVHAIQRAYKDGPGSQIYSQCRDLGGFVTQNNTPPLTCALQSLVPEREISEQLIQAYLRTFESVLRILHVPTFLVQCQRFWKRPEDTTSEFTLQLLMVLAIGATFTPKLDTSRHDPLNWISAVENAFRLLEEKSRASIKGLQTLCLILLARQVNPIAAGADLAGISADCLWRVATKIGLHIDGRLGPKRSFYEQEIRRRLWATVLELTLQSSMALGVPPIMSTHEVDFDLPLNVADEQFDEQTTISPEPKPADRLTHTSHQIALMKSFPVRLEIACFVNDPHTEGSYKEALQLSVQLSSHYNTHCVPFDGETKHQSLRFADRLMDMLMHRFLLALHAPFALRANLDPTLYFSRKMGLETALSILDRCLESDDDDYTRAMSMGNGIFDSTPILAASIIGAELLGQLEGGSPNFSYISGYEGQGPLRKAFDKLLDLLSKRIRFGKPNIDAFILCAGLKAQIDASIAGQSPDVAISAALETHLSQALDWLQERMSSLHIFDSLFESVDPTLMSDGLNWDNPLGTQDYWATNAVGDSHGILSAS</sequence>
<dbReference type="GO" id="GO:0006351">
    <property type="term" value="P:DNA-templated transcription"/>
    <property type="evidence" value="ECO:0007669"/>
    <property type="project" value="InterPro"/>
</dbReference>